<keyword evidence="8" id="KW-1185">Reference proteome</keyword>
<reference evidence="9" key="1">
    <citation type="submission" date="2016-11" db="UniProtKB">
        <authorList>
            <consortium name="WormBaseParasite"/>
        </authorList>
    </citation>
    <scope>IDENTIFICATION</scope>
</reference>
<sequence length="773" mass="88458">MALWSRMLSESLSRLSRRGSIEFPVLLDFTHSPNVLTMDRTRNLVDVDEHRTIVSTPVPKLEIVDPKSAKSFLQNLMPEERKLLYDVLRKRRVEQHYEEELKTPAEVHHDDLVSLWWINFIPFMVYGCMDNIVMIVAGETFDKAIGLYMGISIMAAAAIGNIASNVMGIGMVHYVEVLVKNFGIRNPYLSIKQMNAWPVRMVTYVSRVFGLVCGCVLGMAALLFYDAPVRPIPFSFDDAENEQMNTDLEIKENSPARVFALDMQPRTESETVRSESYESTLPARGRGDRYECVTANGVLDAAGVFLRLIAPSAARHLKPICFFRFSKNVERSPQWLIPLPFGGMATSADERPWNIMVDPRVYRGSVVAKKRAEIARINQEIKKIQAEERYRAEVIRNRLNMTLARDTDSLLPDIKSYTTQRYSRIAGPVGRRIRMNYSSVPAGERVRKVGDLPRVGLKKSPKRRSPRLPNLTKISLPLHDPHWIPSGIAHPSKRVEKSTRIHVSGNGIQTTVDFRQVRFLDVGPATHSRKLLPPQEDSPPSSRRKLRSPPPPRRRRSSHSVPPSSPLGRPQFVEAIVQTEEPFDEIVAPLVKEIANTSITCALRSLEEEAVMRRQERERAEIMKILKVQIKENEELSMKIKEEEKRSQRIQAERDKIINDFQAEEGHLLATSLINEVIDSSLRKMLENNMLEDIPKVRSVGADTRSLEEQRIHMELIHAELEKDFFPWMYTRAQKLQEMHQAKLHLKEIIFGKNEKEKAKSKAELKAQLKRLP</sequence>
<dbReference type="WBParaSite" id="L893_g5062.t1">
    <property type="protein sequence ID" value="L893_g5062.t1"/>
    <property type="gene ID" value="L893_g5062"/>
</dbReference>
<organism evidence="8 9">
    <name type="scientific">Steinernema glaseri</name>
    <dbReference type="NCBI Taxonomy" id="37863"/>
    <lineage>
        <taxon>Eukaryota</taxon>
        <taxon>Metazoa</taxon>
        <taxon>Ecdysozoa</taxon>
        <taxon>Nematoda</taxon>
        <taxon>Chromadorea</taxon>
        <taxon>Rhabditida</taxon>
        <taxon>Tylenchina</taxon>
        <taxon>Panagrolaimomorpha</taxon>
        <taxon>Strongyloidoidea</taxon>
        <taxon>Steinernematidae</taxon>
        <taxon>Steinernema</taxon>
    </lineage>
</organism>
<proteinExistence type="predicted"/>
<feature type="compositionally biased region" description="Basic residues" evidence="6">
    <location>
        <begin position="542"/>
        <end position="558"/>
    </location>
</feature>
<keyword evidence="2 7" id="KW-0812">Transmembrane</keyword>
<feature type="coiled-coil region" evidence="5">
    <location>
        <begin position="603"/>
        <end position="660"/>
    </location>
</feature>
<evidence type="ECO:0000256" key="2">
    <source>
        <dbReference type="ARBA" id="ARBA00022692"/>
    </source>
</evidence>
<feature type="region of interest" description="Disordered" evidence="6">
    <location>
        <begin position="525"/>
        <end position="570"/>
    </location>
</feature>
<keyword evidence="3 7" id="KW-1133">Transmembrane helix</keyword>
<evidence type="ECO:0000256" key="6">
    <source>
        <dbReference type="SAM" id="MobiDB-lite"/>
    </source>
</evidence>
<keyword evidence="4 7" id="KW-0472">Membrane</keyword>
<evidence type="ECO:0000256" key="5">
    <source>
        <dbReference type="SAM" id="Coils"/>
    </source>
</evidence>
<dbReference type="AlphaFoldDB" id="A0A1I8AFE7"/>
<feature type="transmembrane region" description="Helical" evidence="7">
    <location>
        <begin position="116"/>
        <end position="138"/>
    </location>
</feature>
<dbReference type="PANTHER" id="PTHR21706:SF15">
    <property type="entry name" value="TRANSMEMBRANE PROTEIN 65"/>
    <property type="match status" value="1"/>
</dbReference>
<comment type="subcellular location">
    <subcellularLocation>
        <location evidence="1">Membrane</location>
        <topology evidence="1">Multi-pass membrane protein</topology>
    </subcellularLocation>
</comment>
<evidence type="ECO:0000313" key="8">
    <source>
        <dbReference type="Proteomes" id="UP000095287"/>
    </source>
</evidence>
<evidence type="ECO:0000256" key="1">
    <source>
        <dbReference type="ARBA" id="ARBA00004141"/>
    </source>
</evidence>
<evidence type="ECO:0000256" key="4">
    <source>
        <dbReference type="ARBA" id="ARBA00023136"/>
    </source>
</evidence>
<dbReference type="GO" id="GO:0016020">
    <property type="term" value="C:membrane"/>
    <property type="evidence" value="ECO:0007669"/>
    <property type="project" value="UniProtKB-SubCell"/>
</dbReference>
<dbReference type="PANTHER" id="PTHR21706">
    <property type="entry name" value="TRANSMEMBRANE PROTEIN 65"/>
    <property type="match status" value="1"/>
</dbReference>
<dbReference type="Proteomes" id="UP000095287">
    <property type="component" value="Unplaced"/>
</dbReference>
<name>A0A1I8AFE7_9BILA</name>
<protein>
    <submittedName>
        <fullName evidence="9">Transmembrane protein 65</fullName>
    </submittedName>
</protein>
<evidence type="ECO:0000256" key="3">
    <source>
        <dbReference type="ARBA" id="ARBA00022989"/>
    </source>
</evidence>
<dbReference type="Pfam" id="PF10507">
    <property type="entry name" value="TMEM65"/>
    <property type="match status" value="1"/>
</dbReference>
<accession>A0A1I8AFE7</accession>
<feature type="transmembrane region" description="Helical" evidence="7">
    <location>
        <begin position="204"/>
        <end position="225"/>
    </location>
</feature>
<dbReference type="InterPro" id="IPR019537">
    <property type="entry name" value="TMEM65"/>
</dbReference>
<keyword evidence="5" id="KW-0175">Coiled coil</keyword>
<dbReference type="GO" id="GO:0005739">
    <property type="term" value="C:mitochondrion"/>
    <property type="evidence" value="ECO:0007669"/>
    <property type="project" value="TreeGrafter"/>
</dbReference>
<evidence type="ECO:0000313" key="9">
    <source>
        <dbReference type="WBParaSite" id="L893_g5062.t1"/>
    </source>
</evidence>
<evidence type="ECO:0000256" key="7">
    <source>
        <dbReference type="SAM" id="Phobius"/>
    </source>
</evidence>